<reference evidence="3 4" key="2">
    <citation type="submission" date="2015-05" db="EMBL/GenBank/DDBJ databases">
        <title>Distinctive expansion of gene families associated with plant cell wall degradation and secondary metabolism in the genomes of grapevine trunk pathogens.</title>
        <authorList>
            <person name="Lawrence D.P."/>
            <person name="Travadon R."/>
            <person name="Rolshausen P.E."/>
            <person name="Baumgartner K."/>
        </authorList>
    </citation>
    <scope>NUCLEOTIDE SEQUENCE [LARGE SCALE GENOMIC DNA]</scope>
    <source>
        <strain evidence="3">DS831</strain>
    </source>
</reference>
<keyword evidence="1" id="KW-0472">Membrane</keyword>
<reference evidence="3 4" key="1">
    <citation type="submission" date="2015-03" db="EMBL/GenBank/DDBJ databases">
        <authorList>
            <person name="Morales-Cruz A."/>
            <person name="Amrine K.C."/>
            <person name="Cantu D."/>
        </authorList>
    </citation>
    <scope>NUCLEOTIDE SEQUENCE [LARGE SCALE GENOMIC DNA]</scope>
    <source>
        <strain evidence="3">DS831</strain>
    </source>
</reference>
<dbReference type="AlphaFoldDB" id="A0A0G2DRR4"/>
<evidence type="ECO:0000256" key="2">
    <source>
        <dbReference type="SAM" id="SignalP"/>
    </source>
</evidence>
<evidence type="ECO:0000313" key="3">
    <source>
        <dbReference type="EMBL" id="KKY13364.1"/>
    </source>
</evidence>
<sequence length="207" mass="23294">MRFTAPSRLLLLSSLSLTAVHCQVTDDSASDGNNPRSGNNTRVVFNIIIVVFVVFVFAVIVVVLVQHWLPDIQTIPNQHRQHPKAIAVTTDADGDTNSDANADTAGFAFLRDQHECRPLDLEPHLRSDVRRYDAASLYDDSLYVDWIYVDSIWVGSIDVDWIYVDWIYVDSIYVDSIYVDSICVDSICVDSICVDSICVDHHHGHGW</sequence>
<dbReference type="Proteomes" id="UP000034182">
    <property type="component" value="Unassembled WGS sequence"/>
</dbReference>
<comment type="caution">
    <text evidence="3">The sequence shown here is derived from an EMBL/GenBank/DDBJ whole genome shotgun (WGS) entry which is preliminary data.</text>
</comment>
<dbReference type="EMBL" id="LAQI01000322">
    <property type="protein sequence ID" value="KKY13364.1"/>
    <property type="molecule type" value="Genomic_DNA"/>
</dbReference>
<gene>
    <name evidence="3" type="ORF">UCDDS831_g09058</name>
</gene>
<feature type="chain" id="PRO_5002543130" evidence="2">
    <location>
        <begin position="23"/>
        <end position="207"/>
    </location>
</feature>
<evidence type="ECO:0000313" key="4">
    <source>
        <dbReference type="Proteomes" id="UP000034182"/>
    </source>
</evidence>
<organism evidence="3 4">
    <name type="scientific">Diplodia seriata</name>
    <dbReference type="NCBI Taxonomy" id="420778"/>
    <lineage>
        <taxon>Eukaryota</taxon>
        <taxon>Fungi</taxon>
        <taxon>Dikarya</taxon>
        <taxon>Ascomycota</taxon>
        <taxon>Pezizomycotina</taxon>
        <taxon>Dothideomycetes</taxon>
        <taxon>Dothideomycetes incertae sedis</taxon>
        <taxon>Botryosphaeriales</taxon>
        <taxon>Botryosphaeriaceae</taxon>
        <taxon>Diplodia</taxon>
    </lineage>
</organism>
<feature type="transmembrane region" description="Helical" evidence="1">
    <location>
        <begin position="46"/>
        <end position="65"/>
    </location>
</feature>
<name>A0A0G2DRR4_9PEZI</name>
<protein>
    <submittedName>
        <fullName evidence="3">Uncharacterized protein</fullName>
    </submittedName>
</protein>
<proteinExistence type="predicted"/>
<keyword evidence="1" id="KW-0812">Transmembrane</keyword>
<keyword evidence="1" id="KW-1133">Transmembrane helix</keyword>
<keyword evidence="2" id="KW-0732">Signal</keyword>
<evidence type="ECO:0000256" key="1">
    <source>
        <dbReference type="SAM" id="Phobius"/>
    </source>
</evidence>
<accession>A0A0G2DRR4</accession>
<feature type="signal peptide" evidence="2">
    <location>
        <begin position="1"/>
        <end position="22"/>
    </location>
</feature>